<dbReference type="InterPro" id="IPR050464">
    <property type="entry name" value="Zeta_carotene_desat/Oxidored"/>
</dbReference>
<organism evidence="2">
    <name type="scientific">hydrothermal vent metagenome</name>
    <dbReference type="NCBI Taxonomy" id="652676"/>
    <lineage>
        <taxon>unclassified sequences</taxon>
        <taxon>metagenomes</taxon>
        <taxon>ecological metagenomes</taxon>
    </lineage>
</organism>
<dbReference type="GO" id="GO:0016491">
    <property type="term" value="F:oxidoreductase activity"/>
    <property type="evidence" value="ECO:0007669"/>
    <property type="project" value="UniProtKB-KW"/>
</dbReference>
<keyword evidence="2" id="KW-0560">Oxidoreductase</keyword>
<evidence type="ECO:0000313" key="2">
    <source>
        <dbReference type="EMBL" id="VAX10806.1"/>
    </source>
</evidence>
<evidence type="ECO:0000259" key="1">
    <source>
        <dbReference type="Pfam" id="PF01593"/>
    </source>
</evidence>
<dbReference type="SUPFAM" id="SSF51905">
    <property type="entry name" value="FAD/NAD(P)-binding domain"/>
    <property type="match status" value="1"/>
</dbReference>
<proteinExistence type="predicted"/>
<feature type="domain" description="Amine oxidase" evidence="1">
    <location>
        <begin position="13"/>
        <end position="400"/>
    </location>
</feature>
<dbReference type="EC" id="1.14.99.-" evidence="2"/>
<name>A0A3B1AXP2_9ZZZZ</name>
<dbReference type="NCBIfam" id="NF005560">
    <property type="entry name" value="PRK07233.1"/>
    <property type="match status" value="1"/>
</dbReference>
<dbReference type="InterPro" id="IPR002937">
    <property type="entry name" value="Amino_oxidase"/>
</dbReference>
<dbReference type="Pfam" id="PF01593">
    <property type="entry name" value="Amino_oxidase"/>
    <property type="match status" value="1"/>
</dbReference>
<protein>
    <submittedName>
        <fullName evidence="2">Phytoene desaturase</fullName>
        <ecNumber evidence="2">1.14.99.-</ecNumber>
    </submittedName>
</protein>
<sequence>MSKIAVIGAGVMGLACAYDLLRQGHKVDIYEADDRIGGMAAHFDFAGLNIERYYHFICKPDESLFTLLKELGIEDKLRWTDTRMGYYFEGKLHEWGNPIALLKFPGVGLISKLRYGFHAFVSTKISNWQHLDEQEASVWIRRWIGQRAYEVFWQRLFALKFYEYKDNLSAAWIWSRIKRVGVSRKSLMQEQMGYLEGGSETLLLEFEKIITSLGGTFKLNTVVKQVSTKNNVVDVLRTESDSQHYDAVFSTIPLPFVPDMIPTLPAQDKQKYRSIQNMGVVCVIFQMRKSVSHNFWLNISDESIDIPGIIEFSNLRPLGSHVVYVPYYMPQTHAKHEMSNDQFIAEARAYIKKLNSDIVDDDFSHAHVSRYGFAQPVCPPGFLKNLPPINSGIAGLYIADTSYYYPEDRSISESVRLGREMAAMLDIPSGH</sequence>
<dbReference type="AlphaFoldDB" id="A0A3B1AXP2"/>
<dbReference type="PROSITE" id="PS51257">
    <property type="entry name" value="PROKAR_LIPOPROTEIN"/>
    <property type="match status" value="1"/>
</dbReference>
<accession>A0A3B1AXP2</accession>
<dbReference type="Gene3D" id="3.50.50.60">
    <property type="entry name" value="FAD/NAD(P)-binding domain"/>
    <property type="match status" value="1"/>
</dbReference>
<gene>
    <name evidence="2" type="ORF">MNBD_GAMMA25-2459</name>
</gene>
<reference evidence="2" key="1">
    <citation type="submission" date="2018-06" db="EMBL/GenBank/DDBJ databases">
        <authorList>
            <person name="Zhirakovskaya E."/>
        </authorList>
    </citation>
    <scope>NUCLEOTIDE SEQUENCE</scope>
</reference>
<dbReference type="PRINTS" id="PR00419">
    <property type="entry name" value="ADXRDTASE"/>
</dbReference>
<dbReference type="EMBL" id="UOFY01000054">
    <property type="protein sequence ID" value="VAX10806.1"/>
    <property type="molecule type" value="Genomic_DNA"/>
</dbReference>
<dbReference type="InterPro" id="IPR036188">
    <property type="entry name" value="FAD/NAD-bd_sf"/>
</dbReference>
<dbReference type="PANTHER" id="PTHR42923">
    <property type="entry name" value="PROTOPORPHYRINOGEN OXIDASE"/>
    <property type="match status" value="1"/>
</dbReference>
<dbReference type="PANTHER" id="PTHR42923:SF46">
    <property type="entry name" value="AMINE OXIDASE"/>
    <property type="match status" value="1"/>
</dbReference>